<accession>A0A7S8IF50</accession>
<dbReference type="PIRSF" id="PIRSF000883">
    <property type="entry name" value="Pesterase_MJ0912"/>
    <property type="match status" value="1"/>
</dbReference>
<keyword evidence="7" id="KW-1185">Reference proteome</keyword>
<comment type="cofactor">
    <cofactor evidence="4">
        <name>a divalent metal cation</name>
        <dbReference type="ChEBI" id="CHEBI:60240"/>
    </cofactor>
</comment>
<name>A0A7S8IF50_9CHLR</name>
<dbReference type="InterPro" id="IPR000979">
    <property type="entry name" value="Phosphodiesterase_MJ0936/Vps29"/>
</dbReference>
<dbReference type="GO" id="GO:0005737">
    <property type="term" value="C:cytoplasm"/>
    <property type="evidence" value="ECO:0007669"/>
    <property type="project" value="TreeGrafter"/>
</dbReference>
<dbReference type="InterPro" id="IPR050126">
    <property type="entry name" value="Ap4A_hydrolase"/>
</dbReference>
<dbReference type="Pfam" id="PF12850">
    <property type="entry name" value="Metallophos_2"/>
    <property type="match status" value="1"/>
</dbReference>
<keyword evidence="3" id="KW-0378">Hydrolase</keyword>
<dbReference type="PROSITE" id="PS01269">
    <property type="entry name" value="UPF0025"/>
    <property type="match status" value="1"/>
</dbReference>
<dbReference type="EC" id="3.1.4.-" evidence="4"/>
<dbReference type="PANTHER" id="PTHR42850:SF2">
    <property type="entry name" value="BLL5683 PROTEIN"/>
    <property type="match status" value="1"/>
</dbReference>
<dbReference type="SUPFAM" id="SSF56300">
    <property type="entry name" value="Metallo-dependent phosphatases"/>
    <property type="match status" value="1"/>
</dbReference>
<evidence type="ECO:0000313" key="7">
    <source>
        <dbReference type="Proteomes" id="UP000594468"/>
    </source>
</evidence>
<gene>
    <name evidence="6" type="ORF">G4Y79_02240</name>
</gene>
<dbReference type="GO" id="GO:0016791">
    <property type="term" value="F:phosphatase activity"/>
    <property type="evidence" value="ECO:0007669"/>
    <property type="project" value="TreeGrafter"/>
</dbReference>
<protein>
    <recommendedName>
        <fullName evidence="4">Phosphoesterase</fullName>
        <ecNumber evidence="4">3.1.4.-</ecNumber>
    </recommendedName>
</protein>
<dbReference type="GO" id="GO:0046872">
    <property type="term" value="F:metal ion binding"/>
    <property type="evidence" value="ECO:0007669"/>
    <property type="project" value="UniProtKB-KW"/>
</dbReference>
<evidence type="ECO:0000256" key="1">
    <source>
        <dbReference type="ARBA" id="ARBA00008950"/>
    </source>
</evidence>
<feature type="domain" description="Calcineurin-like phosphoesterase" evidence="5">
    <location>
        <begin position="1"/>
        <end position="173"/>
    </location>
</feature>
<dbReference type="NCBIfam" id="TIGR00040">
    <property type="entry name" value="yfcE"/>
    <property type="match status" value="1"/>
</dbReference>
<dbReference type="RefSeq" id="WP_195171284.1">
    <property type="nucleotide sequence ID" value="NZ_CP062983.1"/>
</dbReference>
<evidence type="ECO:0000256" key="2">
    <source>
        <dbReference type="ARBA" id="ARBA00022723"/>
    </source>
</evidence>
<comment type="similarity">
    <text evidence="1 4">Belongs to the metallophosphoesterase superfamily. YfcE family.</text>
</comment>
<dbReference type="KEGG" id="pmet:G4Y79_02240"/>
<dbReference type="PANTHER" id="PTHR42850">
    <property type="entry name" value="METALLOPHOSPHOESTERASE"/>
    <property type="match status" value="1"/>
</dbReference>
<evidence type="ECO:0000313" key="6">
    <source>
        <dbReference type="EMBL" id="QPC83217.1"/>
    </source>
</evidence>
<dbReference type="InterPro" id="IPR011152">
    <property type="entry name" value="Pesterase_MJ0912"/>
</dbReference>
<dbReference type="Gene3D" id="3.60.21.10">
    <property type="match status" value="1"/>
</dbReference>
<sequence length="200" mass="22410">MRVGIISDVHGDLTTLLNTLDRLKYHHNTAHVLCAGDIVGRGPDENAVVEEIRQRSIVSVRGNHDDYVNDISPDNHDYLKNLPIDWEGRFGDRSIFMCHGKPGNNMWGMYRDHLSETYLSMVLSSLQVDVLVTGHTHVPLFMQVPEGILVNPGSLYTFDSSRATSGTYGVLDLSLLSFELYDARATQVQQVAFTNYQNSV</sequence>
<dbReference type="Proteomes" id="UP000594468">
    <property type="component" value="Chromosome"/>
</dbReference>
<keyword evidence="2 4" id="KW-0479">Metal-binding</keyword>
<dbReference type="InterPro" id="IPR024654">
    <property type="entry name" value="Calcineurin-like_PHP_lpxH"/>
</dbReference>
<evidence type="ECO:0000256" key="4">
    <source>
        <dbReference type="RuleBase" id="RU362039"/>
    </source>
</evidence>
<evidence type="ECO:0000259" key="5">
    <source>
        <dbReference type="Pfam" id="PF12850"/>
    </source>
</evidence>
<dbReference type="InterPro" id="IPR020935">
    <property type="entry name" value="PdiEstase_YfcE_CS"/>
</dbReference>
<dbReference type="AlphaFoldDB" id="A0A7S8IF50"/>
<reference evidence="6 7" key="1">
    <citation type="submission" date="2020-02" db="EMBL/GenBank/DDBJ databases">
        <authorList>
            <person name="Zheng R.K."/>
            <person name="Sun C.M."/>
        </authorList>
    </citation>
    <scope>NUCLEOTIDE SEQUENCE [LARGE SCALE GENOMIC DNA]</scope>
    <source>
        <strain evidence="7">rifampicinis</strain>
    </source>
</reference>
<dbReference type="InterPro" id="IPR029052">
    <property type="entry name" value="Metallo-depent_PP-like"/>
</dbReference>
<dbReference type="EMBL" id="CP062983">
    <property type="protein sequence ID" value="QPC83217.1"/>
    <property type="molecule type" value="Genomic_DNA"/>
</dbReference>
<organism evidence="6 7">
    <name type="scientific">Phototrophicus methaneseepsis</name>
    <dbReference type="NCBI Taxonomy" id="2710758"/>
    <lineage>
        <taxon>Bacteria</taxon>
        <taxon>Bacillati</taxon>
        <taxon>Chloroflexota</taxon>
        <taxon>Candidatus Thermofontia</taxon>
        <taxon>Phototrophicales</taxon>
        <taxon>Phototrophicaceae</taxon>
        <taxon>Phototrophicus</taxon>
    </lineage>
</organism>
<evidence type="ECO:0000256" key="3">
    <source>
        <dbReference type="ARBA" id="ARBA00022801"/>
    </source>
</evidence>
<proteinExistence type="inferred from homology"/>